<gene>
    <name evidence="3" type="ORF">ACFO1S_28020</name>
</gene>
<dbReference type="SUPFAM" id="SSF51556">
    <property type="entry name" value="Metallo-dependent hydrolases"/>
    <property type="match status" value="1"/>
</dbReference>
<keyword evidence="4" id="KW-1185">Reference proteome</keyword>
<proteinExistence type="inferred from homology"/>
<dbReference type="EMBL" id="JBHSED010000074">
    <property type="protein sequence ID" value="MFC4307278.1"/>
    <property type="molecule type" value="Genomic_DNA"/>
</dbReference>
<name>A0ABV8SK73_9BACL</name>
<dbReference type="PANTHER" id="PTHR43569:SF2">
    <property type="entry name" value="AMIDOHYDROLASE-RELATED DOMAIN-CONTAINING PROTEIN"/>
    <property type="match status" value="1"/>
</dbReference>
<feature type="domain" description="Amidohydrolase-related" evidence="2">
    <location>
        <begin position="3"/>
        <end position="276"/>
    </location>
</feature>
<evidence type="ECO:0000313" key="3">
    <source>
        <dbReference type="EMBL" id="MFC4307278.1"/>
    </source>
</evidence>
<comment type="caution">
    <text evidence="3">The sequence shown here is derived from an EMBL/GenBank/DDBJ whole genome shotgun (WGS) entry which is preliminary data.</text>
</comment>
<evidence type="ECO:0000256" key="1">
    <source>
        <dbReference type="ARBA" id="ARBA00038310"/>
    </source>
</evidence>
<dbReference type="RefSeq" id="WP_204603014.1">
    <property type="nucleotide sequence ID" value="NZ_JBHSED010000074.1"/>
</dbReference>
<dbReference type="PANTHER" id="PTHR43569">
    <property type="entry name" value="AMIDOHYDROLASE"/>
    <property type="match status" value="1"/>
</dbReference>
<comment type="similarity">
    <text evidence="1">Belongs to the metallo-dependent hydrolases superfamily.</text>
</comment>
<dbReference type="InterPro" id="IPR032466">
    <property type="entry name" value="Metal_Hydrolase"/>
</dbReference>
<protein>
    <submittedName>
        <fullName evidence="3">Amidohydrolase family protein</fullName>
    </submittedName>
</protein>
<reference evidence="4" key="1">
    <citation type="journal article" date="2019" name="Int. J. Syst. Evol. Microbiol.">
        <title>The Global Catalogue of Microorganisms (GCM) 10K type strain sequencing project: providing services to taxonomists for standard genome sequencing and annotation.</title>
        <authorList>
            <consortium name="The Broad Institute Genomics Platform"/>
            <consortium name="The Broad Institute Genome Sequencing Center for Infectious Disease"/>
            <person name="Wu L."/>
            <person name="Ma J."/>
        </authorList>
    </citation>
    <scope>NUCLEOTIDE SEQUENCE [LARGE SCALE GENOMIC DNA]</scope>
    <source>
        <strain evidence="4">CGMCC 4.1641</strain>
    </source>
</reference>
<dbReference type="Pfam" id="PF04909">
    <property type="entry name" value="Amidohydro_2"/>
    <property type="match status" value="1"/>
</dbReference>
<organism evidence="3 4">
    <name type="scientific">Cohnella boryungensis</name>
    <dbReference type="NCBI Taxonomy" id="768479"/>
    <lineage>
        <taxon>Bacteria</taxon>
        <taxon>Bacillati</taxon>
        <taxon>Bacillota</taxon>
        <taxon>Bacilli</taxon>
        <taxon>Bacillales</taxon>
        <taxon>Paenibacillaceae</taxon>
        <taxon>Cohnella</taxon>
    </lineage>
</organism>
<dbReference type="Proteomes" id="UP001595755">
    <property type="component" value="Unassembled WGS sequence"/>
</dbReference>
<sequence length="276" mass="31705">MRIDAHQHYWRIDRGDYGWITPELPVLYRDLLPEQLKPHLDKHRIDGTIVVQAAPTLAETEYILSLADKEESIVGVVGWLDLHDPAHRDHFERFSGHRKFVGFRTMIQEMPDAERILEPGYVEALRGYADAGVPVDLLVLSHQLEPLARLLDQVPNLRGVIDHLAKPPIAEGRMEPWLTSMTEIAKHEGIYCKLSGMVTEADHGNWRHEQFVEYIRHMIALFGPKRLMFGSDWPVCLLAASYDQVIEVLERSLPPDWGETERAGLYGLNAKEFYKL</sequence>
<dbReference type="InterPro" id="IPR006680">
    <property type="entry name" value="Amidohydro-rel"/>
</dbReference>
<dbReference type="Gene3D" id="3.20.20.140">
    <property type="entry name" value="Metal-dependent hydrolases"/>
    <property type="match status" value="1"/>
</dbReference>
<accession>A0ABV8SK73</accession>
<evidence type="ECO:0000259" key="2">
    <source>
        <dbReference type="Pfam" id="PF04909"/>
    </source>
</evidence>
<dbReference type="InterPro" id="IPR052350">
    <property type="entry name" value="Metallo-dep_Lactonases"/>
</dbReference>
<evidence type="ECO:0000313" key="4">
    <source>
        <dbReference type="Proteomes" id="UP001595755"/>
    </source>
</evidence>